<dbReference type="Pfam" id="PF02625">
    <property type="entry name" value="XdhC_CoxI"/>
    <property type="match status" value="1"/>
</dbReference>
<dbReference type="SUPFAM" id="SSF51735">
    <property type="entry name" value="NAD(P)-binding Rossmann-fold domains"/>
    <property type="match status" value="1"/>
</dbReference>
<evidence type="ECO:0000313" key="3">
    <source>
        <dbReference type="EMBL" id="SJZ76544.1"/>
    </source>
</evidence>
<dbReference type="InterPro" id="IPR052698">
    <property type="entry name" value="MoCofactor_Util/Proc"/>
</dbReference>
<feature type="domain" description="XdhC- CoxI" evidence="1">
    <location>
        <begin position="253"/>
        <end position="310"/>
    </location>
</feature>
<dbReference type="InterPro" id="IPR003777">
    <property type="entry name" value="XdhC_CoxI"/>
</dbReference>
<feature type="domain" description="XdhC Rossmann" evidence="2">
    <location>
        <begin position="81"/>
        <end position="223"/>
    </location>
</feature>
<evidence type="ECO:0000259" key="1">
    <source>
        <dbReference type="Pfam" id="PF02625"/>
    </source>
</evidence>
<proteinExistence type="predicted"/>
<dbReference type="OrthoDB" id="9773039at2"/>
<dbReference type="InterPro" id="IPR027051">
    <property type="entry name" value="XdhC_Rossmann_dom"/>
</dbReference>
<evidence type="ECO:0000313" key="4">
    <source>
        <dbReference type="Proteomes" id="UP000196365"/>
    </source>
</evidence>
<sequence length="341" mass="37846">MNFYESIQYLDKNKDNRILTILTGKYKGEKLILSEGKVLYNSNDKIHWEYVLDALLDQKTQMLTIQGEKIFIEYLGKNYKVVICGAGHVALSTISLCKLLDLPVTVIDDRPSFTNKAIEVGADNIICESFESALDKIPGDKSTFFVIVTRGHRFDQLCLEKILKKESAYVGMMGSKVRVRRIFKELEEKGIAKEKLDQIYSPIGLKIGAETPAEIAVSIAAQIIEIKQKIKGSSSYDAEILNAILGDKYRKIPKALVTIVSRKGSAPRKVGTKMMVLSDGSIIGTVGGGCVEANLRQKALECISKQSFELVQEDMTGTQEEEGMVCGGIIEAFIEPIPFFE</sequence>
<dbReference type="Proteomes" id="UP000196365">
    <property type="component" value="Unassembled WGS sequence"/>
</dbReference>
<accession>A0A1T4NBE3</accession>
<dbReference type="PANTHER" id="PTHR30388">
    <property type="entry name" value="ALDEHYDE OXIDOREDUCTASE MOLYBDENUM COFACTOR ASSEMBLY PROTEIN"/>
    <property type="match status" value="1"/>
</dbReference>
<dbReference type="Gene3D" id="3.40.50.720">
    <property type="entry name" value="NAD(P)-binding Rossmann-like Domain"/>
    <property type="match status" value="1"/>
</dbReference>
<dbReference type="InterPro" id="IPR036291">
    <property type="entry name" value="NAD(P)-bd_dom_sf"/>
</dbReference>
<dbReference type="EMBL" id="FUWV01000010">
    <property type="protein sequence ID" value="SJZ76544.1"/>
    <property type="molecule type" value="Genomic_DNA"/>
</dbReference>
<keyword evidence="4" id="KW-1185">Reference proteome</keyword>
<dbReference type="Pfam" id="PF13478">
    <property type="entry name" value="XdhC_C"/>
    <property type="match status" value="1"/>
</dbReference>
<dbReference type="AlphaFoldDB" id="A0A1T4NBE3"/>
<organism evidence="3 4">
    <name type="scientific">Garciella nitratireducens DSM 15102</name>
    <dbReference type="NCBI Taxonomy" id="1121911"/>
    <lineage>
        <taxon>Bacteria</taxon>
        <taxon>Bacillati</taxon>
        <taxon>Bacillota</taxon>
        <taxon>Clostridia</taxon>
        <taxon>Eubacteriales</taxon>
        <taxon>Eubacteriaceae</taxon>
        <taxon>Garciella</taxon>
    </lineage>
</organism>
<dbReference type="PANTHER" id="PTHR30388:SF6">
    <property type="entry name" value="XANTHINE DEHYDROGENASE SUBUNIT A-RELATED"/>
    <property type="match status" value="1"/>
</dbReference>
<protein>
    <submittedName>
        <fullName evidence="3">Xanthine dehydrogenase accessory factor</fullName>
    </submittedName>
</protein>
<dbReference type="RefSeq" id="WP_087679022.1">
    <property type="nucleotide sequence ID" value="NZ_FUWV01000010.1"/>
</dbReference>
<name>A0A1T4NBE3_9FIRM</name>
<reference evidence="3 4" key="1">
    <citation type="submission" date="2017-02" db="EMBL/GenBank/DDBJ databases">
        <authorList>
            <person name="Peterson S.W."/>
        </authorList>
    </citation>
    <scope>NUCLEOTIDE SEQUENCE [LARGE SCALE GENOMIC DNA]</scope>
    <source>
        <strain evidence="3 4">DSM 15102</strain>
    </source>
</reference>
<evidence type="ECO:0000259" key="2">
    <source>
        <dbReference type="Pfam" id="PF13478"/>
    </source>
</evidence>
<gene>
    <name evidence="3" type="ORF">SAMN02745973_01623</name>
</gene>